<dbReference type="InterPro" id="IPR013216">
    <property type="entry name" value="Methyltransf_11"/>
</dbReference>
<feature type="domain" description="Methyltransferase type 11" evidence="4">
    <location>
        <begin position="52"/>
        <end position="144"/>
    </location>
</feature>
<dbReference type="AlphaFoldDB" id="A0AAW6U3N7"/>
<dbReference type="PANTHER" id="PTHR43464:SF19">
    <property type="entry name" value="UBIQUINONE BIOSYNTHESIS O-METHYLTRANSFERASE, MITOCHONDRIAL"/>
    <property type="match status" value="1"/>
</dbReference>
<reference evidence="5" key="1">
    <citation type="submission" date="2023-05" db="EMBL/GenBank/DDBJ databases">
        <title>Anaerotaeda fermentans gen. nov., sp. nov., a novel anaerobic planctomycete of the new family within the order Sedimentisphaerales isolated from Taman Peninsula, Russia.</title>
        <authorList>
            <person name="Khomyakova M.A."/>
            <person name="Merkel A.Y."/>
            <person name="Slobodkin A.I."/>
        </authorList>
    </citation>
    <scope>NUCLEOTIDE SEQUENCE</scope>
    <source>
        <strain evidence="5">M17dextr</strain>
    </source>
</reference>
<evidence type="ECO:0000256" key="3">
    <source>
        <dbReference type="ARBA" id="ARBA00022691"/>
    </source>
</evidence>
<keyword evidence="6" id="KW-1185">Reference proteome</keyword>
<proteinExistence type="predicted"/>
<dbReference type="GO" id="GO:0008757">
    <property type="term" value="F:S-adenosylmethionine-dependent methyltransferase activity"/>
    <property type="evidence" value="ECO:0007669"/>
    <property type="project" value="InterPro"/>
</dbReference>
<protein>
    <submittedName>
        <fullName evidence="5">Class I SAM-dependent methyltransferase</fullName>
    </submittedName>
</protein>
<dbReference type="Pfam" id="PF08241">
    <property type="entry name" value="Methyltransf_11"/>
    <property type="match status" value="1"/>
</dbReference>
<evidence type="ECO:0000259" key="4">
    <source>
        <dbReference type="Pfam" id="PF08241"/>
    </source>
</evidence>
<evidence type="ECO:0000256" key="1">
    <source>
        <dbReference type="ARBA" id="ARBA00022603"/>
    </source>
</evidence>
<evidence type="ECO:0000313" key="5">
    <source>
        <dbReference type="EMBL" id="MDI6451510.1"/>
    </source>
</evidence>
<keyword evidence="2" id="KW-0808">Transferase</keyword>
<dbReference type="CDD" id="cd02440">
    <property type="entry name" value="AdoMet_MTases"/>
    <property type="match status" value="1"/>
</dbReference>
<dbReference type="InterPro" id="IPR029063">
    <property type="entry name" value="SAM-dependent_MTases_sf"/>
</dbReference>
<evidence type="ECO:0000313" key="6">
    <source>
        <dbReference type="Proteomes" id="UP001431776"/>
    </source>
</evidence>
<dbReference type="Proteomes" id="UP001431776">
    <property type="component" value="Unassembled WGS sequence"/>
</dbReference>
<sequence>MNEGATSHFDFGRIASRYDAWYWTPRGAMYDRLEKRAIDSLLPSSSDGGKLLEIGCGTGHFSEHFANKGFDVTGVDIAEPMVAMARQKNITDSRFEVANAEHLPFEDETFDVAASITVLEFVSNPVRVVSEMIRCTRKPGGMLILGVLNRWSAYNQRRKQRTTSLHASANLFSPDELRDLLEPFGAVTVRVAGFVPQKYALIGLSPLLEWIGRLVRNQHGAFLAARVVL</sequence>
<dbReference type="RefSeq" id="WP_349246919.1">
    <property type="nucleotide sequence ID" value="NZ_JASCXX010000038.1"/>
</dbReference>
<dbReference type="EMBL" id="JASCXX010000038">
    <property type="protein sequence ID" value="MDI6451510.1"/>
    <property type="molecule type" value="Genomic_DNA"/>
</dbReference>
<organism evidence="5 6">
    <name type="scientific">Anaerobaca lacustris</name>
    <dbReference type="NCBI Taxonomy" id="3044600"/>
    <lineage>
        <taxon>Bacteria</taxon>
        <taxon>Pseudomonadati</taxon>
        <taxon>Planctomycetota</taxon>
        <taxon>Phycisphaerae</taxon>
        <taxon>Sedimentisphaerales</taxon>
        <taxon>Anaerobacaceae</taxon>
        <taxon>Anaerobaca</taxon>
    </lineage>
</organism>
<evidence type="ECO:0000256" key="2">
    <source>
        <dbReference type="ARBA" id="ARBA00022679"/>
    </source>
</evidence>
<gene>
    <name evidence="5" type="ORF">QJ522_20785</name>
</gene>
<keyword evidence="1 5" id="KW-0489">Methyltransferase</keyword>
<dbReference type="GO" id="GO:0032259">
    <property type="term" value="P:methylation"/>
    <property type="evidence" value="ECO:0007669"/>
    <property type="project" value="UniProtKB-KW"/>
</dbReference>
<dbReference type="PANTHER" id="PTHR43464">
    <property type="entry name" value="METHYLTRANSFERASE"/>
    <property type="match status" value="1"/>
</dbReference>
<keyword evidence="3" id="KW-0949">S-adenosyl-L-methionine</keyword>
<name>A0AAW6U3N7_9BACT</name>
<dbReference type="SUPFAM" id="SSF53335">
    <property type="entry name" value="S-adenosyl-L-methionine-dependent methyltransferases"/>
    <property type="match status" value="1"/>
</dbReference>
<dbReference type="Gene3D" id="3.40.50.150">
    <property type="entry name" value="Vaccinia Virus protein VP39"/>
    <property type="match status" value="1"/>
</dbReference>
<accession>A0AAW6U3N7</accession>
<comment type="caution">
    <text evidence="5">The sequence shown here is derived from an EMBL/GenBank/DDBJ whole genome shotgun (WGS) entry which is preliminary data.</text>
</comment>